<dbReference type="Pfam" id="PF01642">
    <property type="entry name" value="MM_CoA_mutase"/>
    <property type="match status" value="1"/>
</dbReference>
<dbReference type="PANTHER" id="PTHR48101:SF1">
    <property type="entry name" value="METHYLMALONYL-COA MUTASE, LARGE SUBUNIT"/>
    <property type="match status" value="1"/>
</dbReference>
<name>A0A6J7UR85_9ZZZZ</name>
<dbReference type="GO" id="GO:0004494">
    <property type="term" value="F:methylmalonyl-CoA mutase activity"/>
    <property type="evidence" value="ECO:0007669"/>
    <property type="project" value="InterPro"/>
</dbReference>
<dbReference type="AlphaFoldDB" id="A0A6J7UR85"/>
<dbReference type="NCBIfam" id="TIGR00641">
    <property type="entry name" value="acid_CoA_mut_N"/>
    <property type="match status" value="1"/>
</dbReference>
<protein>
    <submittedName>
        <fullName evidence="4">Unannotated protein</fullName>
    </submittedName>
</protein>
<gene>
    <name evidence="3" type="ORF">UFOPK2806_02185</name>
    <name evidence="4" type="ORF">UFOPK4306_01831</name>
</gene>
<evidence type="ECO:0000256" key="1">
    <source>
        <dbReference type="ARBA" id="ARBA00023235"/>
    </source>
</evidence>
<dbReference type="InterPro" id="IPR016176">
    <property type="entry name" value="Cbl-dep_enz_cat"/>
</dbReference>
<keyword evidence="1" id="KW-0413">Isomerase</keyword>
<dbReference type="EMBL" id="CAFBQP010000077">
    <property type="protein sequence ID" value="CAB5066477.1"/>
    <property type="molecule type" value="Genomic_DNA"/>
</dbReference>
<dbReference type="InterPro" id="IPR006098">
    <property type="entry name" value="MMCoA_mutase_a_cat"/>
</dbReference>
<feature type="domain" description="Methylmalonyl-CoA mutase alpha/beta chain catalytic" evidence="2">
    <location>
        <begin position="29"/>
        <end position="542"/>
    </location>
</feature>
<evidence type="ECO:0000313" key="3">
    <source>
        <dbReference type="EMBL" id="CAB4767114.1"/>
    </source>
</evidence>
<organism evidence="4">
    <name type="scientific">freshwater metagenome</name>
    <dbReference type="NCBI Taxonomy" id="449393"/>
    <lineage>
        <taxon>unclassified sequences</taxon>
        <taxon>metagenomes</taxon>
        <taxon>ecological metagenomes</taxon>
    </lineage>
</organism>
<accession>A0A6J7UR85</accession>
<sequence>MSFIPQGLAGRDLRAPEYAVRVVDDVKRTDSGIEIKAVYTAEDLAGWDPATQLGLPGQPPYTRGVYPTMYRGKLWTMRQYAGFGTAEATNERFKFLLNAGQTGLSCAFDLPTQMGYDSDHPRSEGEVGKVGVAIDSLADMRLLLKDLPLDKVTTSMTINSTAAVLLLMYELVAEEQGVPASAITGTIQNDLLKEYIARGTYVYPPRPSMRVITDIFEYCSKHVPKWNTISISGYHIREAGSTAAQEIAFTIANGIAYVEAAIAAGLGVDDFAPRLSFFWNAHNHFFEEIAKFRASRRIWYRLMTERFGAKKESSKLLRFHTQTGGSTLTAQQPENNIVRVAVQSMAAVMGGTQSLHTNGFDEALALPTQRSAQIALRTQQIIGYESGIADTPDPLAGSYLVESLTDEIERLAWEYIHKIDEMGGAVAAIEAGYQQDEIETAAYEYAKSIDNDERVIVGVNKFTASGDSEPDLQAIDPQLEKGQVARLTAYKADRDHAALAARLEDLKTAARGTENVMYPMKEALRVGATLGEVSDALREVFGVYRPGQ</sequence>
<dbReference type="GO" id="GO:0031419">
    <property type="term" value="F:cobalamin binding"/>
    <property type="evidence" value="ECO:0007669"/>
    <property type="project" value="InterPro"/>
</dbReference>
<reference evidence="4" key="1">
    <citation type="submission" date="2020-05" db="EMBL/GenBank/DDBJ databases">
        <authorList>
            <person name="Chiriac C."/>
            <person name="Salcher M."/>
            <person name="Ghai R."/>
            <person name="Kavagutti S V."/>
        </authorList>
    </citation>
    <scope>NUCLEOTIDE SEQUENCE</scope>
</reference>
<dbReference type="SUPFAM" id="SSF51703">
    <property type="entry name" value="Cobalamin (vitamin B12)-dependent enzymes"/>
    <property type="match status" value="1"/>
</dbReference>
<dbReference type="EMBL" id="CAEZYY010000042">
    <property type="protein sequence ID" value="CAB4767114.1"/>
    <property type="molecule type" value="Genomic_DNA"/>
</dbReference>
<evidence type="ECO:0000259" key="2">
    <source>
        <dbReference type="Pfam" id="PF01642"/>
    </source>
</evidence>
<proteinExistence type="predicted"/>
<evidence type="ECO:0000313" key="4">
    <source>
        <dbReference type="EMBL" id="CAB5066477.1"/>
    </source>
</evidence>
<dbReference type="PANTHER" id="PTHR48101">
    <property type="entry name" value="METHYLMALONYL-COA MUTASE, MITOCHONDRIAL-RELATED"/>
    <property type="match status" value="1"/>
</dbReference>
<dbReference type="InterPro" id="IPR006099">
    <property type="entry name" value="MeMalonylCoA_mutase_a/b_cat"/>
</dbReference>
<dbReference type="Gene3D" id="3.20.20.240">
    <property type="entry name" value="Methylmalonyl-CoA mutase"/>
    <property type="match status" value="1"/>
</dbReference>